<evidence type="ECO:0000256" key="1">
    <source>
        <dbReference type="SAM" id="MobiDB-lite"/>
    </source>
</evidence>
<feature type="region of interest" description="Disordered" evidence="1">
    <location>
        <begin position="259"/>
        <end position="281"/>
    </location>
</feature>
<dbReference type="WBParaSite" id="scaffold10822_cov153.g15096">
    <property type="protein sequence ID" value="scaffold10822_cov153.g15096"/>
    <property type="gene ID" value="scaffold10822_cov153.g15096"/>
</dbReference>
<sequence>MKLNIFLIFSKVIWSFYEFSSIEGVDPNKRLDKGKGASTSHDTEVKCKCGKFFLEQLDEYVEVKGSDENVMELRYTTAAIGRIGSGSYANAIENGEKDGKLLIALELGGKDLRNYYERDPKYGRRHPRSNEKFLTKIIKGAARAIAQFHQYGGHGDIKHENFVVSRDHKRNADVIDVKLIDFNESHLYDPNYIASVEGIQTEDIKKFAIPELHEINFDNDSKLDRVIKACFQDENRRPNIQEIVEFLNGKIKMFEYERTRPPQQQEHYETQHYVERDDSPPPRHSKFYCFGC</sequence>
<organism evidence="3 4">
    <name type="scientific">Meloidogyne javanica</name>
    <name type="common">Root-knot nematode worm</name>
    <dbReference type="NCBI Taxonomy" id="6303"/>
    <lineage>
        <taxon>Eukaryota</taxon>
        <taxon>Metazoa</taxon>
        <taxon>Ecdysozoa</taxon>
        <taxon>Nematoda</taxon>
        <taxon>Chromadorea</taxon>
        <taxon>Rhabditida</taxon>
        <taxon>Tylenchina</taxon>
        <taxon>Tylenchomorpha</taxon>
        <taxon>Tylenchoidea</taxon>
        <taxon>Meloidogynidae</taxon>
        <taxon>Meloidogyninae</taxon>
        <taxon>Meloidogyne</taxon>
        <taxon>Meloidogyne incognita group</taxon>
    </lineage>
</organism>
<protein>
    <submittedName>
        <fullName evidence="4">Protein kinase domain-containing protein</fullName>
    </submittedName>
</protein>
<feature type="chain" id="PRO_5037908719" evidence="2">
    <location>
        <begin position="25"/>
        <end position="292"/>
    </location>
</feature>
<dbReference type="AlphaFoldDB" id="A0A915LDQ0"/>
<feature type="signal peptide" evidence="2">
    <location>
        <begin position="1"/>
        <end position="24"/>
    </location>
</feature>
<reference evidence="4" key="1">
    <citation type="submission" date="2022-11" db="UniProtKB">
        <authorList>
            <consortium name="WormBaseParasite"/>
        </authorList>
    </citation>
    <scope>IDENTIFICATION</scope>
</reference>
<dbReference type="Gene3D" id="1.10.510.10">
    <property type="entry name" value="Transferase(Phosphotransferase) domain 1"/>
    <property type="match status" value="1"/>
</dbReference>
<evidence type="ECO:0000313" key="4">
    <source>
        <dbReference type="WBParaSite" id="scaffold10822_cov153.g15096"/>
    </source>
</evidence>
<dbReference type="InterPro" id="IPR011009">
    <property type="entry name" value="Kinase-like_dom_sf"/>
</dbReference>
<proteinExistence type="predicted"/>
<evidence type="ECO:0000256" key="2">
    <source>
        <dbReference type="SAM" id="SignalP"/>
    </source>
</evidence>
<keyword evidence="3" id="KW-1185">Reference proteome</keyword>
<dbReference type="Proteomes" id="UP000887561">
    <property type="component" value="Unplaced"/>
</dbReference>
<keyword evidence="2" id="KW-0732">Signal</keyword>
<dbReference type="SUPFAM" id="SSF56112">
    <property type="entry name" value="Protein kinase-like (PK-like)"/>
    <property type="match status" value="1"/>
</dbReference>
<name>A0A915LDQ0_MELJA</name>
<evidence type="ECO:0000313" key="3">
    <source>
        <dbReference type="Proteomes" id="UP000887561"/>
    </source>
</evidence>
<accession>A0A915LDQ0</accession>